<accession>A0ABS6JWF0</accession>
<dbReference type="EMBL" id="JAHQCR010000063">
    <property type="protein sequence ID" value="MBU9722919.1"/>
    <property type="molecule type" value="Genomic_DNA"/>
</dbReference>
<dbReference type="Proteomes" id="UP000790580">
    <property type="component" value="Unassembled WGS sequence"/>
</dbReference>
<name>A0ABS6JWF0_9BACI</name>
<dbReference type="RefSeq" id="WP_216943366.1">
    <property type="nucleotide sequence ID" value="NZ_JAHQCR010000063.1"/>
</dbReference>
<gene>
    <name evidence="2" type="ORF">KS407_15990</name>
</gene>
<reference evidence="2 3" key="1">
    <citation type="submission" date="2021-06" db="EMBL/GenBank/DDBJ databases">
        <title>Bacillus sp. RD4P76, an endophyte from a halophyte.</title>
        <authorList>
            <person name="Sun J.-Q."/>
        </authorList>
    </citation>
    <scope>NUCLEOTIDE SEQUENCE [LARGE SCALE GENOMIC DNA]</scope>
    <source>
        <strain evidence="2 3">JCM 17098</strain>
    </source>
</reference>
<comment type="caution">
    <text evidence="2">The sequence shown here is derived from an EMBL/GenBank/DDBJ whole genome shotgun (WGS) entry which is preliminary data.</text>
</comment>
<keyword evidence="3" id="KW-1185">Reference proteome</keyword>
<evidence type="ECO:0000313" key="2">
    <source>
        <dbReference type="EMBL" id="MBU9722919.1"/>
    </source>
</evidence>
<evidence type="ECO:0000313" key="3">
    <source>
        <dbReference type="Proteomes" id="UP000790580"/>
    </source>
</evidence>
<feature type="region of interest" description="Disordered" evidence="1">
    <location>
        <begin position="1"/>
        <end position="29"/>
    </location>
</feature>
<evidence type="ECO:0000256" key="1">
    <source>
        <dbReference type="SAM" id="MobiDB-lite"/>
    </source>
</evidence>
<organism evidence="2 3">
    <name type="scientific">Evansella alkalicola</name>
    <dbReference type="NCBI Taxonomy" id="745819"/>
    <lineage>
        <taxon>Bacteria</taxon>
        <taxon>Bacillati</taxon>
        <taxon>Bacillota</taxon>
        <taxon>Bacilli</taxon>
        <taxon>Bacillales</taxon>
        <taxon>Bacillaceae</taxon>
        <taxon>Evansella</taxon>
    </lineage>
</organism>
<protein>
    <submittedName>
        <fullName evidence="2">Uncharacterized protein</fullName>
    </submittedName>
</protein>
<sequence length="52" mass="6046">MRPGISESVKSSPHYWKMRPRMSESVKSSPHFRVKHLGGQPIQHLNIQHLNN</sequence>
<proteinExistence type="predicted"/>